<dbReference type="RefSeq" id="WP_091369592.1">
    <property type="nucleotide sequence ID" value="NZ_FNDV01000003.1"/>
</dbReference>
<organism evidence="6 7">
    <name type="scientific">Actinokineospora alba</name>
    <dbReference type="NCBI Taxonomy" id="504798"/>
    <lineage>
        <taxon>Bacteria</taxon>
        <taxon>Bacillati</taxon>
        <taxon>Actinomycetota</taxon>
        <taxon>Actinomycetes</taxon>
        <taxon>Pseudonocardiales</taxon>
        <taxon>Pseudonocardiaceae</taxon>
        <taxon>Actinokineospora</taxon>
    </lineage>
</organism>
<evidence type="ECO:0000256" key="1">
    <source>
        <dbReference type="ARBA" id="ARBA00022598"/>
    </source>
</evidence>
<dbReference type="AlphaFoldDB" id="A0A1H0FZG8"/>
<dbReference type="Pfam" id="PF18603">
    <property type="entry name" value="LAL_C2"/>
    <property type="match status" value="1"/>
</dbReference>
<name>A0A1H0FZG8_9PSEU</name>
<dbReference type="InterPro" id="IPR011761">
    <property type="entry name" value="ATP-grasp"/>
</dbReference>
<dbReference type="Proteomes" id="UP000199651">
    <property type="component" value="Unassembled WGS sequence"/>
</dbReference>
<feature type="domain" description="ATP-grasp" evidence="5">
    <location>
        <begin position="125"/>
        <end position="315"/>
    </location>
</feature>
<dbReference type="PANTHER" id="PTHR43585">
    <property type="entry name" value="FUMIPYRROLE BIOSYNTHESIS PROTEIN C"/>
    <property type="match status" value="1"/>
</dbReference>
<dbReference type="GO" id="GO:0005524">
    <property type="term" value="F:ATP binding"/>
    <property type="evidence" value="ECO:0007669"/>
    <property type="project" value="UniProtKB-UniRule"/>
</dbReference>
<evidence type="ECO:0000256" key="4">
    <source>
        <dbReference type="PROSITE-ProRule" id="PRU00409"/>
    </source>
</evidence>
<dbReference type="Gene3D" id="3.30.470.20">
    <property type="entry name" value="ATP-grasp fold, B domain"/>
    <property type="match status" value="1"/>
</dbReference>
<evidence type="ECO:0000256" key="2">
    <source>
        <dbReference type="ARBA" id="ARBA00022741"/>
    </source>
</evidence>
<keyword evidence="2 4" id="KW-0547">Nucleotide-binding</keyword>
<reference evidence="7" key="1">
    <citation type="submission" date="2016-10" db="EMBL/GenBank/DDBJ databases">
        <authorList>
            <person name="Varghese N."/>
            <person name="Submissions S."/>
        </authorList>
    </citation>
    <scope>NUCLEOTIDE SEQUENCE [LARGE SCALE GENOMIC DNA]</scope>
    <source>
        <strain evidence="7">IBRC-M 10655</strain>
    </source>
</reference>
<keyword evidence="3 4" id="KW-0067">ATP-binding</keyword>
<dbReference type="PROSITE" id="PS50975">
    <property type="entry name" value="ATP_GRASP"/>
    <property type="match status" value="1"/>
</dbReference>
<evidence type="ECO:0000313" key="6">
    <source>
        <dbReference type="EMBL" id="SDO00033.1"/>
    </source>
</evidence>
<sequence length="419" mass="43755">MTTESEAGRLLLVGGAGDMSLSVDVAIAALRQANDRGLSTHVTNQEATLAATPSVAAAADGASCVDHVDPGAVARWAREQAGGFALVFGVREMAQVAVAEAAEVLGLPGNSPHAVRRIRTKDACRAALTAAGFAQPAVRLCTALADAEEFARGTTGPWVVKPRDGSGSEGVRKVSTMDELAAAVAAQPNPAEFLIEEFVEGPEFSVEGVFLGGLPTVLAITAKEKLPPPHFVEIGHVLPADLPEDDSARVEREVLEALKALELRFGLFHVELWLTTRGVVIGEVHVRVGGGWIHRMLEHAIPGIELYGLVYDDALGTAGPGPRTPVRAAASRYFAPPPGRVLGITGWDEVRAHPAVVYAELAVGEGDVINEFRDGEDRVGAIVVGADTPAAARALAAELAASVEFTVAPPVTAQRRDQA</sequence>
<dbReference type="STRING" id="504798.SAMN05421871_103278"/>
<evidence type="ECO:0000313" key="7">
    <source>
        <dbReference type="Proteomes" id="UP000199651"/>
    </source>
</evidence>
<dbReference type="OrthoDB" id="24041at2"/>
<dbReference type="SUPFAM" id="SSF56059">
    <property type="entry name" value="Glutathione synthetase ATP-binding domain-like"/>
    <property type="match status" value="1"/>
</dbReference>
<evidence type="ECO:0000259" key="5">
    <source>
        <dbReference type="PROSITE" id="PS50975"/>
    </source>
</evidence>
<dbReference type="GO" id="GO:0016874">
    <property type="term" value="F:ligase activity"/>
    <property type="evidence" value="ECO:0007669"/>
    <property type="project" value="UniProtKB-KW"/>
</dbReference>
<dbReference type="InterPro" id="IPR052032">
    <property type="entry name" value="ATP-dep_AA_Ligase"/>
</dbReference>
<protein>
    <submittedName>
        <fullName evidence="6">Biotin carboxylase</fullName>
    </submittedName>
</protein>
<evidence type="ECO:0000256" key="3">
    <source>
        <dbReference type="ARBA" id="ARBA00022840"/>
    </source>
</evidence>
<dbReference type="InterPro" id="IPR040570">
    <property type="entry name" value="LAL_C2"/>
</dbReference>
<dbReference type="GO" id="GO:0046872">
    <property type="term" value="F:metal ion binding"/>
    <property type="evidence" value="ECO:0007669"/>
    <property type="project" value="InterPro"/>
</dbReference>
<dbReference type="EMBL" id="FNJB01000001">
    <property type="protein sequence ID" value="SDO00033.1"/>
    <property type="molecule type" value="Genomic_DNA"/>
</dbReference>
<dbReference type="PANTHER" id="PTHR43585:SF2">
    <property type="entry name" value="ATP-GRASP ENZYME FSQD"/>
    <property type="match status" value="1"/>
</dbReference>
<dbReference type="Pfam" id="PF13535">
    <property type="entry name" value="ATP-grasp_4"/>
    <property type="match status" value="1"/>
</dbReference>
<proteinExistence type="predicted"/>
<keyword evidence="7" id="KW-1185">Reference proteome</keyword>
<keyword evidence="1" id="KW-0436">Ligase</keyword>
<gene>
    <name evidence="6" type="ORF">SAMN05192558_101593</name>
</gene>
<accession>A0A1H0FZG8</accession>